<protein>
    <recommendedName>
        <fullName evidence="2">PH domain-containing protein</fullName>
    </recommendedName>
</protein>
<dbReference type="AlphaFoldDB" id="A0A1Y2ETW6"/>
<evidence type="ECO:0000259" key="2">
    <source>
        <dbReference type="PROSITE" id="PS50003"/>
    </source>
</evidence>
<dbReference type="Proteomes" id="UP000193467">
    <property type="component" value="Unassembled WGS sequence"/>
</dbReference>
<keyword evidence="4" id="KW-1185">Reference proteome</keyword>
<dbReference type="Gene3D" id="3.40.20.10">
    <property type="entry name" value="Severin"/>
    <property type="match status" value="1"/>
</dbReference>
<name>A0A1Y2ETW6_9BASI</name>
<dbReference type="GO" id="GO:0003779">
    <property type="term" value="F:actin binding"/>
    <property type="evidence" value="ECO:0007669"/>
    <property type="project" value="InterPro"/>
</dbReference>
<dbReference type="STRING" id="106004.A0A1Y2ETW6"/>
<dbReference type="Gene3D" id="2.30.29.30">
    <property type="entry name" value="Pleckstrin-homology domain (PH domain)/Phosphotyrosine-binding domain (PTB)"/>
    <property type="match status" value="1"/>
</dbReference>
<dbReference type="InParanoid" id="A0A1Y2ETW6"/>
<feature type="region of interest" description="Disordered" evidence="1">
    <location>
        <begin position="395"/>
        <end position="431"/>
    </location>
</feature>
<dbReference type="InterPro" id="IPR029006">
    <property type="entry name" value="ADF-H/Gelsolin-like_dom_sf"/>
</dbReference>
<sequence>MSVSLDSSAYIAYDAVRGDSLTDWLILGYRGTRDKLSVYSTGEQGVVELKTKLLPEVLFGLLNMDGRMMLWTFLPEDGVSGVQRARALVHSRAVGAAFGHDATLTASSPTDFNLVAIRSKLRLDGQGSVPASPMTQQSPAFSSPTSPSHFSGPYQRTTPQVDDRPPALPEKPASPVLNGGGVPGLILGNQRSLSPPQSATTSRPNSPDLAHLRQQQPRQASGSSQRSQNHQTEAFVTSPVSNGHAAPSSSTPNSTSPRPENEWRQQTSERGASTSNEHTLAQAMLSSSLEDEDEDDAPAAPHAGANGSAAPQELAQREEEERRAAEEQREREAHELAQAKREREQQEREDATRLERERREREAAERAREAAEKDARAQWEYERREREKLELAERLQLEREEKARREAAERLRREEQRRAEEKERAELEKARREEEERTRLAKIEMEKLVESQRLEKKLKEEAELKRKAEEKLRERAELQQRFADLKPTGEIMLKGHVSVQGGASMLWRRRWFELRGTSLSLYKSEVDTTKAVDTIPLPKQVQRIVDNPEEASMPNSFKLAMQDDDEWFFYTDQPDDKELLVAGLSMSAEL</sequence>
<feature type="compositionally biased region" description="Polar residues" evidence="1">
    <location>
        <begin position="213"/>
        <end position="241"/>
    </location>
</feature>
<feature type="compositionally biased region" description="Basic and acidic residues" evidence="1">
    <location>
        <begin position="315"/>
        <end position="382"/>
    </location>
</feature>
<organism evidence="3 4">
    <name type="scientific">Leucosporidium creatinivorum</name>
    <dbReference type="NCBI Taxonomy" id="106004"/>
    <lineage>
        <taxon>Eukaryota</taxon>
        <taxon>Fungi</taxon>
        <taxon>Dikarya</taxon>
        <taxon>Basidiomycota</taxon>
        <taxon>Pucciniomycotina</taxon>
        <taxon>Microbotryomycetes</taxon>
        <taxon>Leucosporidiales</taxon>
        <taxon>Leucosporidium</taxon>
    </lineage>
</organism>
<feature type="region of interest" description="Disordered" evidence="1">
    <location>
        <begin position="126"/>
        <end position="382"/>
    </location>
</feature>
<comment type="caution">
    <text evidence="3">The sequence shown here is derived from an EMBL/GenBank/DDBJ whole genome shotgun (WGS) entry which is preliminary data.</text>
</comment>
<evidence type="ECO:0000313" key="4">
    <source>
        <dbReference type="Proteomes" id="UP000193467"/>
    </source>
</evidence>
<dbReference type="InterPro" id="IPR011993">
    <property type="entry name" value="PH-like_dom_sf"/>
</dbReference>
<dbReference type="PROSITE" id="PS50003">
    <property type="entry name" value="PH_DOMAIN"/>
    <property type="match status" value="1"/>
</dbReference>
<evidence type="ECO:0000313" key="3">
    <source>
        <dbReference type="EMBL" id="ORY75011.1"/>
    </source>
</evidence>
<dbReference type="Pfam" id="PF00169">
    <property type="entry name" value="PH"/>
    <property type="match status" value="1"/>
</dbReference>
<feature type="compositionally biased region" description="Low complexity" evidence="1">
    <location>
        <begin position="247"/>
        <end position="258"/>
    </location>
</feature>
<feature type="compositionally biased region" description="Low complexity" evidence="1">
    <location>
        <begin position="298"/>
        <end position="314"/>
    </location>
</feature>
<dbReference type="SUPFAM" id="SSF50729">
    <property type="entry name" value="PH domain-like"/>
    <property type="match status" value="1"/>
</dbReference>
<dbReference type="EMBL" id="MCGR01000039">
    <property type="protein sequence ID" value="ORY75011.1"/>
    <property type="molecule type" value="Genomic_DNA"/>
</dbReference>
<feature type="compositionally biased region" description="Polar residues" evidence="1">
    <location>
        <begin position="189"/>
        <end position="205"/>
    </location>
</feature>
<dbReference type="CDD" id="cd00821">
    <property type="entry name" value="PH"/>
    <property type="match status" value="1"/>
</dbReference>
<feature type="compositionally biased region" description="Polar residues" evidence="1">
    <location>
        <begin position="133"/>
        <end position="160"/>
    </location>
</feature>
<feature type="compositionally biased region" description="Polar residues" evidence="1">
    <location>
        <begin position="264"/>
        <end position="279"/>
    </location>
</feature>
<reference evidence="3 4" key="1">
    <citation type="submission" date="2016-07" db="EMBL/GenBank/DDBJ databases">
        <title>Pervasive Adenine N6-methylation of Active Genes in Fungi.</title>
        <authorList>
            <consortium name="DOE Joint Genome Institute"/>
            <person name="Mondo S.J."/>
            <person name="Dannebaum R.O."/>
            <person name="Kuo R.C."/>
            <person name="Labutti K."/>
            <person name="Haridas S."/>
            <person name="Kuo A."/>
            <person name="Salamov A."/>
            <person name="Ahrendt S.R."/>
            <person name="Lipzen A."/>
            <person name="Sullivan W."/>
            <person name="Andreopoulos W.B."/>
            <person name="Clum A."/>
            <person name="Lindquist E."/>
            <person name="Daum C."/>
            <person name="Ramamoorthy G.K."/>
            <person name="Gryganskyi A."/>
            <person name="Culley D."/>
            <person name="Magnuson J.K."/>
            <person name="James T.Y."/>
            <person name="O'Malley M.A."/>
            <person name="Stajich J.E."/>
            <person name="Spatafora J.W."/>
            <person name="Visel A."/>
            <person name="Grigoriev I.V."/>
        </authorList>
    </citation>
    <scope>NUCLEOTIDE SEQUENCE [LARGE SCALE GENOMIC DNA]</scope>
    <source>
        <strain evidence="3 4">62-1032</strain>
    </source>
</reference>
<dbReference type="InterPro" id="IPR001849">
    <property type="entry name" value="PH_domain"/>
</dbReference>
<dbReference type="OrthoDB" id="2537368at2759"/>
<feature type="domain" description="PH" evidence="2">
    <location>
        <begin position="490"/>
        <end position="589"/>
    </location>
</feature>
<evidence type="ECO:0000256" key="1">
    <source>
        <dbReference type="SAM" id="MobiDB-lite"/>
    </source>
</evidence>
<dbReference type="SUPFAM" id="SSF55753">
    <property type="entry name" value="Actin depolymerizing proteins"/>
    <property type="match status" value="1"/>
</dbReference>
<proteinExistence type="predicted"/>
<accession>A0A1Y2ETW6</accession>
<gene>
    <name evidence="3" type="ORF">BCR35DRAFT_306418</name>
</gene>